<evidence type="ECO:0000313" key="2">
    <source>
        <dbReference type="EMBL" id="CAG9312525.1"/>
    </source>
</evidence>
<comment type="caution">
    <text evidence="2">The sequence shown here is derived from an EMBL/GenBank/DDBJ whole genome shotgun (WGS) entry which is preliminary data.</text>
</comment>
<sequence>MKSLISFIALIWLALADPTMSSKNGFLDPGRITWWQDKWAPNPIELTQTNSGNSNVYVIVHFRPFTSVNSDGNSGILQLIVPSSFSSTGTYTSSSMTITGGTDMTAQFQLSTSLPSAGVYGPFQLITRSSSTGQIYDTNYVFGCVAVSASVSSSSSLTISAATLTSTTGIVGSKDALIFSFSIPAGTNLWKHDIFEIVPDSHWTVSTSPTCASVDISTVTNSIKGPKGDNSLPCAVAASGGANGGFSTAASTATPATNSVYIYGLSQDVIINSSYQIKLQVSSFTFPSSAVSSSSYSWTLKLWRWGTTNLLAQYTGSGPLTPATGSITVTSWAPYNSNVASTDIPSTNSNNFSIFTKLTFQIAHPISSGTIAITFSNADISTSNWFQEPKTNSGTAGKCFLNNYVSGVTCSVSSSTATISISGATLAASSSISITLLTALSSGAKVSSIISNDGTANIDTLATGFSWTFSSASSYASMTSFKFYATDQNKYLGSTGLTSGIQKGGYLATTQYLLWYVQPSTSWGTGSTLKVYLPFSNSGVQLTQTFIKSTAAYSDLTFADNTQDQTLLTTNGNTATPTSGSSGSISIAFASTNAPVPGTSPYFAFSYGDPSGGSDSKTTALPFVQSNVATFYECWAKGFSSSSSSTAVEFSSYVFSVYNSQSDSLLTATPMCTDTFAGIPLIVNYHALNLAFNFGDTTNHYSLDISFSGVSSNNLGSGVTDGNAFPVTSTSSSITPSATITSNKVTISGLGSVSSGSSVVLLLPNGLPTGPIAATLTFYYVPAGSDPSIQYVLYTGSSSTSLNSASSAAGYDSSSVTSPTSYTVGGSAATTTGSVKVHTGASVSASDWIGIGLPAGFTLSSSGYSVTLGGVSSTAYTVSSSSNSFTGGFIVGTAASAITLSTSTASTFTIGNLIPSSTTGTTSNSNSVSLVVYSASAASTPAACYAIGSISVTLSAATITSDTCSLDKAYTQGSDSVDSTLTLSFTTVNAIPGNGIITLTLSSSTWTTSSSAVATTCEGVGFTNYSNSVSKSCTISGTTVTLTGFASVAAGVITVKIYHIIPTTTTAGSITCFSAVSTSDGSGNYIDTLGVAANSVTLTATSAAGTTNSGLVAKAYPNIAGATSDIYLSFSFSKAIPAGSIIQINPGFVSSWALSSSTIQNSCWTDQYTSSCSVSGSYVSLTLGNSLAASQAIQVYLDSALTLPTSNSTTSGWTISTTWNGVSITADSTSGSTATFPFVIGTAVSNVITLASIVQVNTTSAGEVSSYLFTFSSASAVATTDSFIIQFPKDFDPHVGDAKAVLNDCSPNNFYLTCGSSALGIPSGTLCSADHWYVVVTGITKTLAASASIDIQVNMVQNPVAGTTAGKFSFYQYGSDGSVKSYLQSASTVTIGSNVANIVSLKNVTVDSTELANSATYTFNFYAAATYTPDYIISILFPQQFNNQLKMGTSSSCKSVYYDESSSSTSTTTSTAFSSATSCSVNGNNVTLAFPSGTSLAMASTSRIQVQLTSFYNPEWGFTRTAGWDVTDYATFTGTTSPDEWSNKFDIAVSQFSTGKTYARSYGVLHSGFIGYTLSTTDLSIGNYDPTNTSGGIKLLPGQQSSDITISLLDSNSWPMKSKSLKLSPTSNANYPDNGNLKYTSAQYSFIAFQMVSQIKFRVSATSSAAQGIYYIDWGTPVETLQDGVSSPLYSAPLNILVEVCSSLTAVSITVDPLPSIYQYYTSLPIRVALANSPATQLIVTPSASVTGFTITPTALTFGPDVNELYFQIHVGSTYVASTTSPSLTFTLSGTDAAAFTAPSKVTVSVLTTYPSIVAATPGLSGSKVSASEYKISVTTSIAGVLYWGLGCQGSQVLTFAGLSALVSDLVTPSSSILTLNEQLAIQYNHTETDINTSKGDTDIYSFFKRIHAEHCNDYWASSQVITTSGATLDFNWLMAGTSYTFTAYIATRLTNDTTVYPIKTYNFTTDALASIYTTSVTFSGSVASSSSSNIAKVLAKNMGVNPSWLTLSGTSSSRMLQSSTTSTTTFTYNVLADSRYPSYTSSSMITNLNTNQAQATSDFTNLYALTATSLGTSASVSTGTTPSWSTAPAKSTVADTSATFTAASSQAGTIYVSCSDDDLTGRITYAWQVMDGLDATSSTVPSSSVTSVAATSETLTVAGLKAGTAYVCYFTACNSYPLNPLCIDYVASTSTALASVSITTTGSSSSSSNAVFMEVSAALTFFLILLN</sequence>
<proteinExistence type="predicted"/>
<accession>A0AAU9IF97</accession>
<dbReference type="EMBL" id="CAJZBQ010000006">
    <property type="protein sequence ID" value="CAG9312525.1"/>
    <property type="molecule type" value="Genomic_DNA"/>
</dbReference>
<reference evidence="2" key="1">
    <citation type="submission" date="2021-09" db="EMBL/GenBank/DDBJ databases">
        <authorList>
            <consortium name="AG Swart"/>
            <person name="Singh M."/>
            <person name="Singh A."/>
            <person name="Seah K."/>
            <person name="Emmerich C."/>
        </authorList>
    </citation>
    <scope>NUCLEOTIDE SEQUENCE</scope>
    <source>
        <strain evidence="2">ATCC30299</strain>
    </source>
</reference>
<keyword evidence="1" id="KW-0732">Signal</keyword>
<gene>
    <name evidence="2" type="ORF">BSTOLATCC_MIC6625</name>
</gene>
<name>A0AAU9IF97_9CILI</name>
<protein>
    <submittedName>
        <fullName evidence="2">Uncharacterized protein</fullName>
    </submittedName>
</protein>
<keyword evidence="3" id="KW-1185">Reference proteome</keyword>
<evidence type="ECO:0000313" key="3">
    <source>
        <dbReference type="Proteomes" id="UP001162131"/>
    </source>
</evidence>
<feature type="chain" id="PRO_5043504922" evidence="1">
    <location>
        <begin position="17"/>
        <end position="2228"/>
    </location>
</feature>
<organism evidence="2 3">
    <name type="scientific">Blepharisma stoltei</name>
    <dbReference type="NCBI Taxonomy" id="1481888"/>
    <lineage>
        <taxon>Eukaryota</taxon>
        <taxon>Sar</taxon>
        <taxon>Alveolata</taxon>
        <taxon>Ciliophora</taxon>
        <taxon>Postciliodesmatophora</taxon>
        <taxon>Heterotrichea</taxon>
        <taxon>Heterotrichida</taxon>
        <taxon>Blepharismidae</taxon>
        <taxon>Blepharisma</taxon>
    </lineage>
</organism>
<evidence type="ECO:0000256" key="1">
    <source>
        <dbReference type="SAM" id="SignalP"/>
    </source>
</evidence>
<dbReference type="Proteomes" id="UP001162131">
    <property type="component" value="Unassembled WGS sequence"/>
</dbReference>
<feature type="signal peptide" evidence="1">
    <location>
        <begin position="1"/>
        <end position="16"/>
    </location>
</feature>